<evidence type="ECO:0000256" key="3">
    <source>
        <dbReference type="ARBA" id="ARBA00022475"/>
    </source>
</evidence>
<dbReference type="InterPro" id="IPR035906">
    <property type="entry name" value="MetI-like_sf"/>
</dbReference>
<sequence length="346" mass="38988">MYKWFATKRILKGLFMYALLIFIMSALFNSVVETTMRSQIEEQVRLESMRLKNTNTTALQKFQSERREKLIKNYKLDRPIWERIIYRAIDTITFRFGKSTIIKSSKGERDVLTIIAEAIPRSLILFTVAAVFEILIGIYLGLKKAQKPGGNLDKSTSLITMIVYGMPTWWLAMILIMFFVYTVKIFPSSGVHSVPAPEGFMYILDMLWHTALPMLTLVLIGFWGLAFVVRNIVLGILQEDYIMAARARGIPENSVLFGHTLRTAAPPLITMSLLSLLGSISGSIIFEGIFSWPGLGNLYWIAVQQNDIPVLMGDLAITIGLYQAGLVILDLTYGFLDPRIKVGGKA</sequence>
<evidence type="ECO:0000256" key="4">
    <source>
        <dbReference type="ARBA" id="ARBA00022692"/>
    </source>
</evidence>
<keyword evidence="6 7" id="KW-0472">Membrane</keyword>
<accession>A0A7C3IIU6</accession>
<evidence type="ECO:0000256" key="7">
    <source>
        <dbReference type="RuleBase" id="RU363032"/>
    </source>
</evidence>
<comment type="subcellular location">
    <subcellularLocation>
        <location evidence="1 7">Cell membrane</location>
        <topology evidence="1 7">Multi-pass membrane protein</topology>
    </subcellularLocation>
</comment>
<keyword evidence="3" id="KW-1003">Cell membrane</keyword>
<feature type="transmembrane region" description="Helical" evidence="7">
    <location>
        <begin position="315"/>
        <end position="336"/>
    </location>
</feature>
<evidence type="ECO:0000256" key="2">
    <source>
        <dbReference type="ARBA" id="ARBA00022448"/>
    </source>
</evidence>
<feature type="transmembrane region" description="Helical" evidence="7">
    <location>
        <begin position="123"/>
        <end position="142"/>
    </location>
</feature>
<feature type="transmembrane region" description="Helical" evidence="7">
    <location>
        <begin position="162"/>
        <end position="186"/>
    </location>
</feature>
<comment type="similarity">
    <text evidence="7">Belongs to the binding-protein-dependent transport system permease family.</text>
</comment>
<dbReference type="AlphaFoldDB" id="A0A7C3IIU6"/>
<keyword evidence="2 7" id="KW-0813">Transport</keyword>
<reference evidence="9" key="1">
    <citation type="journal article" date="2020" name="mSystems">
        <title>Genome- and Community-Level Interaction Insights into Carbon Utilization and Element Cycling Functions of Hydrothermarchaeota in Hydrothermal Sediment.</title>
        <authorList>
            <person name="Zhou Z."/>
            <person name="Liu Y."/>
            <person name="Xu W."/>
            <person name="Pan J."/>
            <person name="Luo Z.H."/>
            <person name="Li M."/>
        </authorList>
    </citation>
    <scope>NUCLEOTIDE SEQUENCE [LARGE SCALE GENOMIC DNA]</scope>
    <source>
        <strain evidence="9">SpSt-503</strain>
    </source>
</reference>
<dbReference type="PANTHER" id="PTHR30465:SF45">
    <property type="entry name" value="BINDING-PROTEIN-DEPENDENT TRANSPORT SYSTEMS INNER MEMBRANE COMPONENT"/>
    <property type="match status" value="1"/>
</dbReference>
<dbReference type="GO" id="GO:0055085">
    <property type="term" value="P:transmembrane transport"/>
    <property type="evidence" value="ECO:0007669"/>
    <property type="project" value="InterPro"/>
</dbReference>
<keyword evidence="4 7" id="KW-0812">Transmembrane</keyword>
<keyword evidence="5 7" id="KW-1133">Transmembrane helix</keyword>
<organism evidence="9">
    <name type="scientific">Gracilinema caldarium</name>
    <dbReference type="NCBI Taxonomy" id="215591"/>
    <lineage>
        <taxon>Bacteria</taxon>
        <taxon>Pseudomonadati</taxon>
        <taxon>Spirochaetota</taxon>
        <taxon>Spirochaetia</taxon>
        <taxon>Spirochaetales</taxon>
        <taxon>Breznakiellaceae</taxon>
        <taxon>Gracilinema</taxon>
    </lineage>
</organism>
<dbReference type="Gene3D" id="1.10.3720.10">
    <property type="entry name" value="MetI-like"/>
    <property type="match status" value="1"/>
</dbReference>
<gene>
    <name evidence="9" type="ORF">ENS59_05060</name>
</gene>
<name>A0A7C3IIU6_9SPIR</name>
<feature type="transmembrane region" description="Helical" evidence="7">
    <location>
        <begin position="206"/>
        <end position="229"/>
    </location>
</feature>
<dbReference type="PANTHER" id="PTHR30465">
    <property type="entry name" value="INNER MEMBRANE ABC TRANSPORTER"/>
    <property type="match status" value="1"/>
</dbReference>
<dbReference type="PROSITE" id="PS50928">
    <property type="entry name" value="ABC_TM1"/>
    <property type="match status" value="1"/>
</dbReference>
<feature type="transmembrane region" description="Helical" evidence="7">
    <location>
        <begin position="12"/>
        <end position="32"/>
    </location>
</feature>
<comment type="caution">
    <text evidence="9">The sequence shown here is derived from an EMBL/GenBank/DDBJ whole genome shotgun (WGS) entry which is preliminary data.</text>
</comment>
<feature type="transmembrane region" description="Helical" evidence="7">
    <location>
        <begin position="268"/>
        <end position="295"/>
    </location>
</feature>
<dbReference type="EMBL" id="DSVL01000152">
    <property type="protein sequence ID" value="HFH28867.1"/>
    <property type="molecule type" value="Genomic_DNA"/>
</dbReference>
<evidence type="ECO:0000256" key="1">
    <source>
        <dbReference type="ARBA" id="ARBA00004651"/>
    </source>
</evidence>
<evidence type="ECO:0000256" key="5">
    <source>
        <dbReference type="ARBA" id="ARBA00022989"/>
    </source>
</evidence>
<evidence type="ECO:0000313" key="9">
    <source>
        <dbReference type="EMBL" id="HFH28867.1"/>
    </source>
</evidence>
<dbReference type="InterPro" id="IPR000515">
    <property type="entry name" value="MetI-like"/>
</dbReference>
<proteinExistence type="inferred from homology"/>
<protein>
    <submittedName>
        <fullName evidence="9">ABC transporter permease</fullName>
    </submittedName>
</protein>
<dbReference type="GO" id="GO:0005886">
    <property type="term" value="C:plasma membrane"/>
    <property type="evidence" value="ECO:0007669"/>
    <property type="project" value="UniProtKB-SubCell"/>
</dbReference>
<evidence type="ECO:0000256" key="6">
    <source>
        <dbReference type="ARBA" id="ARBA00023136"/>
    </source>
</evidence>
<feature type="domain" description="ABC transmembrane type-1" evidence="8">
    <location>
        <begin position="119"/>
        <end position="333"/>
    </location>
</feature>
<evidence type="ECO:0000259" key="8">
    <source>
        <dbReference type="PROSITE" id="PS50928"/>
    </source>
</evidence>
<dbReference type="Pfam" id="PF00528">
    <property type="entry name" value="BPD_transp_1"/>
    <property type="match status" value="1"/>
</dbReference>
<dbReference type="SUPFAM" id="SSF161098">
    <property type="entry name" value="MetI-like"/>
    <property type="match status" value="1"/>
</dbReference>
<dbReference type="CDD" id="cd06261">
    <property type="entry name" value="TM_PBP2"/>
    <property type="match status" value="1"/>
</dbReference>